<evidence type="ECO:0000256" key="11">
    <source>
        <dbReference type="PROSITE-ProRule" id="PRU00560"/>
    </source>
</evidence>
<dbReference type="InterPro" id="IPR027417">
    <property type="entry name" value="P-loop_NTPase"/>
</dbReference>
<feature type="domain" description="UvrD-like helicase C-terminal" evidence="13">
    <location>
        <begin position="276"/>
        <end position="542"/>
    </location>
</feature>
<evidence type="ECO:0000256" key="8">
    <source>
        <dbReference type="ARBA" id="ARBA00034617"/>
    </source>
</evidence>
<evidence type="ECO:0000256" key="4">
    <source>
        <dbReference type="ARBA" id="ARBA00022806"/>
    </source>
</evidence>
<organism evidence="14 15">
    <name type="scientific">Anaerobutyricum hallii</name>
    <dbReference type="NCBI Taxonomy" id="39488"/>
    <lineage>
        <taxon>Bacteria</taxon>
        <taxon>Bacillati</taxon>
        <taxon>Bacillota</taxon>
        <taxon>Clostridia</taxon>
        <taxon>Lachnospirales</taxon>
        <taxon>Lachnospiraceae</taxon>
        <taxon>Anaerobutyricum</taxon>
    </lineage>
</organism>
<dbReference type="GO" id="GO:0003677">
    <property type="term" value="F:DNA binding"/>
    <property type="evidence" value="ECO:0007669"/>
    <property type="project" value="UniProtKB-KW"/>
</dbReference>
<keyword evidence="7" id="KW-0413">Isomerase</keyword>
<protein>
    <recommendedName>
        <fullName evidence="9">DNA 3'-5' helicase</fullName>
        <ecNumber evidence="9">5.6.2.4</ecNumber>
    </recommendedName>
</protein>
<dbReference type="GO" id="GO:0000725">
    <property type="term" value="P:recombinational repair"/>
    <property type="evidence" value="ECO:0007669"/>
    <property type="project" value="TreeGrafter"/>
</dbReference>
<name>A0A173XSS2_9FIRM</name>
<evidence type="ECO:0000259" key="12">
    <source>
        <dbReference type="PROSITE" id="PS51198"/>
    </source>
</evidence>
<dbReference type="EMBL" id="CYZL01000001">
    <property type="protein sequence ID" value="CUN53605.1"/>
    <property type="molecule type" value="Genomic_DNA"/>
</dbReference>
<feature type="binding site" evidence="11">
    <location>
        <begin position="23"/>
        <end position="30"/>
    </location>
    <ligand>
        <name>ATP</name>
        <dbReference type="ChEBI" id="CHEBI:30616"/>
    </ligand>
</feature>
<evidence type="ECO:0000259" key="13">
    <source>
        <dbReference type="PROSITE" id="PS51217"/>
    </source>
</evidence>
<evidence type="ECO:0000313" key="15">
    <source>
        <dbReference type="Proteomes" id="UP000095679"/>
    </source>
</evidence>
<evidence type="ECO:0000256" key="9">
    <source>
        <dbReference type="ARBA" id="ARBA00034808"/>
    </source>
</evidence>
<evidence type="ECO:0000256" key="2">
    <source>
        <dbReference type="ARBA" id="ARBA00022741"/>
    </source>
</evidence>
<dbReference type="SUPFAM" id="SSF52540">
    <property type="entry name" value="P-loop containing nucleoside triphosphate hydrolases"/>
    <property type="match status" value="1"/>
</dbReference>
<dbReference type="GO" id="GO:0033202">
    <property type="term" value="C:DNA helicase complex"/>
    <property type="evidence" value="ECO:0007669"/>
    <property type="project" value="TreeGrafter"/>
</dbReference>
<reference evidence="14 15" key="1">
    <citation type="submission" date="2015-09" db="EMBL/GenBank/DDBJ databases">
        <authorList>
            <consortium name="Pathogen Informatics"/>
        </authorList>
    </citation>
    <scope>NUCLEOTIDE SEQUENCE [LARGE SCALE GENOMIC DNA]</scope>
    <source>
        <strain evidence="14 15">2789STDY5834835</strain>
    </source>
</reference>
<dbReference type="CDD" id="cd18807">
    <property type="entry name" value="SF1_C_UvrD"/>
    <property type="match status" value="1"/>
</dbReference>
<comment type="catalytic activity">
    <reaction evidence="8">
        <text>Couples ATP hydrolysis with the unwinding of duplex DNA by translocating in the 3'-5' direction.</text>
        <dbReference type="EC" id="5.6.2.4"/>
    </reaction>
</comment>
<keyword evidence="4 11" id="KW-0347">Helicase</keyword>
<dbReference type="CDD" id="cd17932">
    <property type="entry name" value="DEXQc_UvrD"/>
    <property type="match status" value="1"/>
</dbReference>
<dbReference type="PANTHER" id="PTHR11070:SF2">
    <property type="entry name" value="ATP-DEPENDENT DNA HELICASE SRS2"/>
    <property type="match status" value="1"/>
</dbReference>
<evidence type="ECO:0000256" key="6">
    <source>
        <dbReference type="ARBA" id="ARBA00023125"/>
    </source>
</evidence>
<keyword evidence="5 11" id="KW-0067">ATP-binding</keyword>
<dbReference type="Gene3D" id="3.40.50.300">
    <property type="entry name" value="P-loop containing nucleotide triphosphate hydrolases"/>
    <property type="match status" value="2"/>
</dbReference>
<dbReference type="EC" id="5.6.2.4" evidence="9"/>
<dbReference type="PROSITE" id="PS51217">
    <property type="entry name" value="UVRD_HELICASE_CTER"/>
    <property type="match status" value="1"/>
</dbReference>
<dbReference type="InterPro" id="IPR013986">
    <property type="entry name" value="DExx_box_DNA_helicase_dom_sf"/>
</dbReference>
<dbReference type="InterPro" id="IPR014017">
    <property type="entry name" value="DNA_helicase_UvrD-like_C"/>
</dbReference>
<dbReference type="Pfam" id="PF13361">
    <property type="entry name" value="UvrD_C"/>
    <property type="match status" value="1"/>
</dbReference>
<dbReference type="InterPro" id="IPR000212">
    <property type="entry name" value="DNA_helicase_UvrD/REP"/>
</dbReference>
<gene>
    <name evidence="14" type="primary">yjcD_1</name>
    <name evidence="14" type="ORF">ERS852450_00188</name>
</gene>
<comment type="catalytic activity">
    <reaction evidence="10">
        <text>ATP + H2O = ADP + phosphate + H(+)</text>
        <dbReference type="Rhea" id="RHEA:13065"/>
        <dbReference type="ChEBI" id="CHEBI:15377"/>
        <dbReference type="ChEBI" id="CHEBI:15378"/>
        <dbReference type="ChEBI" id="CHEBI:30616"/>
        <dbReference type="ChEBI" id="CHEBI:43474"/>
        <dbReference type="ChEBI" id="CHEBI:456216"/>
        <dbReference type="EC" id="5.6.2.4"/>
    </reaction>
</comment>
<proteinExistence type="inferred from homology"/>
<evidence type="ECO:0000256" key="3">
    <source>
        <dbReference type="ARBA" id="ARBA00022801"/>
    </source>
</evidence>
<evidence type="ECO:0000313" key="14">
    <source>
        <dbReference type="EMBL" id="CUN53605.1"/>
    </source>
</evidence>
<evidence type="ECO:0000256" key="5">
    <source>
        <dbReference type="ARBA" id="ARBA00022840"/>
    </source>
</evidence>
<evidence type="ECO:0000256" key="7">
    <source>
        <dbReference type="ARBA" id="ARBA00023235"/>
    </source>
</evidence>
<accession>A0A173XSS2</accession>
<dbReference type="GO" id="GO:0005829">
    <property type="term" value="C:cytosol"/>
    <property type="evidence" value="ECO:0007669"/>
    <property type="project" value="TreeGrafter"/>
</dbReference>
<dbReference type="GO" id="GO:0005524">
    <property type="term" value="F:ATP binding"/>
    <property type="evidence" value="ECO:0007669"/>
    <property type="project" value="UniProtKB-UniRule"/>
</dbReference>
<dbReference type="InterPro" id="IPR014016">
    <property type="entry name" value="UvrD-like_ATP-bd"/>
</dbReference>
<dbReference type="GO" id="GO:0043138">
    <property type="term" value="F:3'-5' DNA helicase activity"/>
    <property type="evidence" value="ECO:0007669"/>
    <property type="project" value="UniProtKB-EC"/>
</dbReference>
<evidence type="ECO:0000256" key="10">
    <source>
        <dbReference type="ARBA" id="ARBA00048988"/>
    </source>
</evidence>
<dbReference type="Pfam" id="PF00580">
    <property type="entry name" value="UvrD-helicase"/>
    <property type="match status" value="1"/>
</dbReference>
<keyword evidence="2 11" id="KW-0547">Nucleotide-binding</keyword>
<feature type="domain" description="UvrD-like helicase ATP-binding" evidence="12">
    <location>
        <begin position="2"/>
        <end position="275"/>
    </location>
</feature>
<dbReference type="GO" id="GO:0016887">
    <property type="term" value="F:ATP hydrolysis activity"/>
    <property type="evidence" value="ECO:0007669"/>
    <property type="project" value="RHEA"/>
</dbReference>
<dbReference type="Gene3D" id="1.10.486.10">
    <property type="entry name" value="PCRA, domain 4"/>
    <property type="match status" value="1"/>
</dbReference>
<evidence type="ECO:0000256" key="1">
    <source>
        <dbReference type="ARBA" id="ARBA00009922"/>
    </source>
</evidence>
<dbReference type="Gene3D" id="1.10.10.160">
    <property type="match status" value="1"/>
</dbReference>
<keyword evidence="3 11" id="KW-0378">Hydrolase</keyword>
<dbReference type="PROSITE" id="PS51198">
    <property type="entry name" value="UVRD_HELICASE_ATP_BIND"/>
    <property type="match status" value="1"/>
</dbReference>
<dbReference type="Proteomes" id="UP000095679">
    <property type="component" value="Unassembled WGS sequence"/>
</dbReference>
<dbReference type="PANTHER" id="PTHR11070">
    <property type="entry name" value="UVRD / RECB / PCRA DNA HELICASE FAMILY MEMBER"/>
    <property type="match status" value="1"/>
</dbReference>
<sequence>MILENKAQEEAIHTVDGQMLIIACPGSGKTTTLLRRINYMVTEANINPTGILMITFTKAAADEMNKRYISMFGENPGITFSTIHALCFDIVKKYGKKRVDIITEIEVYNYFNFRVRYIDQINDKDEFVADLILDISVMKNNMLSLSEYQPKCTEDKELFSNLYTGYEEYKDKESKIDFDDMLVMAKEILDTNPEILLYLRSSYPYIQVDEYQDTNYIQRDIVYSLAGENGNLAVVGDDDQSIYMFRGAKPEIMLNFKKDYPNCKVIHMSTNYRSLQEIIQKADNLVQHNSQRFSKQFLGSRQEKGKVIFRNYLNSISQLGGVIHKIRSLLDDGIKPEQIAILYRTNKESMPFAEYFMNEKIPFQCNERLKSKYHHWIFQDIQAYQKLSRGKKDIIAFNRILNHPNRFFYGKAFRSVNPDLESLNQAIYMQSGKEYWKIQKGLKNAADLFRHLKVLSSLNPVEFMNYLYRAVGYDEYLKQYADLRKLDKKELTAIWNNLYDEAKLYGNWGEWGRHIMAYNRQLQQANKNKDGIMLSTMHRSKGLEWEYVFIINCINGTIPHTNATEFEDIEEERRLFYVAMTRAKDSLYLTAYKKDGEGDKETNVSPFIEECNI</sequence>
<comment type="similarity">
    <text evidence="1">Belongs to the helicase family. UvrD subfamily.</text>
</comment>
<keyword evidence="6" id="KW-0238">DNA-binding</keyword>
<dbReference type="RefSeq" id="WP_055297872.1">
    <property type="nucleotide sequence ID" value="NZ_BLYK01000002.1"/>
</dbReference>
<dbReference type="AlphaFoldDB" id="A0A173XSS2"/>